<evidence type="ECO:0000313" key="2">
    <source>
        <dbReference type="EMBL" id="NKF23013.1"/>
    </source>
</evidence>
<dbReference type="EMBL" id="JAAVXB010000006">
    <property type="protein sequence ID" value="NKF23013.1"/>
    <property type="molecule type" value="Genomic_DNA"/>
</dbReference>
<dbReference type="AlphaFoldDB" id="A0A969WBK4"/>
<organism evidence="2 3">
    <name type="scientific">Solimonas marina</name>
    <dbReference type="NCBI Taxonomy" id="2714601"/>
    <lineage>
        <taxon>Bacteria</taxon>
        <taxon>Pseudomonadati</taxon>
        <taxon>Pseudomonadota</taxon>
        <taxon>Gammaproteobacteria</taxon>
        <taxon>Nevskiales</taxon>
        <taxon>Nevskiaceae</taxon>
        <taxon>Solimonas</taxon>
    </lineage>
</organism>
<dbReference type="RefSeq" id="WP_168148344.1">
    <property type="nucleotide sequence ID" value="NZ_JAAVXB010000006.1"/>
</dbReference>
<keyword evidence="3" id="KW-1185">Reference proteome</keyword>
<sequence>MELLHRALWIEREAGGAEAEAEQEQCQSGTGGQPRRAHGEAALEGRAAKHDRAISEGEQQGASIALIGAHRQVLALPGTLITSIGGIDISIVVDTSIYFNNH</sequence>
<accession>A0A969WBK4</accession>
<feature type="compositionally biased region" description="Basic and acidic residues" evidence="1">
    <location>
        <begin position="37"/>
        <end position="55"/>
    </location>
</feature>
<gene>
    <name evidence="2" type="ORF">G7Y82_11845</name>
</gene>
<proteinExistence type="predicted"/>
<evidence type="ECO:0000256" key="1">
    <source>
        <dbReference type="SAM" id="MobiDB-lite"/>
    </source>
</evidence>
<evidence type="ECO:0000313" key="3">
    <source>
        <dbReference type="Proteomes" id="UP000653472"/>
    </source>
</evidence>
<dbReference type="Proteomes" id="UP000653472">
    <property type="component" value="Unassembled WGS sequence"/>
</dbReference>
<feature type="region of interest" description="Disordered" evidence="1">
    <location>
        <begin position="14"/>
        <end position="55"/>
    </location>
</feature>
<protein>
    <submittedName>
        <fullName evidence="2">Uncharacterized protein</fullName>
    </submittedName>
</protein>
<name>A0A969WBK4_9GAMM</name>
<comment type="caution">
    <text evidence="2">The sequence shown here is derived from an EMBL/GenBank/DDBJ whole genome shotgun (WGS) entry which is preliminary data.</text>
</comment>
<reference evidence="2" key="1">
    <citation type="submission" date="2020-03" db="EMBL/GenBank/DDBJ databases">
        <title>Solimonas marina sp. nov., isolated from deep seawater of the Pacific Ocean.</title>
        <authorList>
            <person name="Liu X."/>
            <person name="Lai Q."/>
            <person name="Sun F."/>
            <person name="Gai Y."/>
            <person name="Li G."/>
            <person name="Shao Z."/>
        </authorList>
    </citation>
    <scope>NUCLEOTIDE SEQUENCE</scope>
    <source>
        <strain evidence="2">C16B3</strain>
    </source>
</reference>